<name>A0A7W2AJW8_9BACL</name>
<reference evidence="2 3" key="1">
    <citation type="submission" date="2020-07" db="EMBL/GenBank/DDBJ databases">
        <authorList>
            <person name="Feng H."/>
        </authorList>
    </citation>
    <scope>NUCLEOTIDE SEQUENCE [LARGE SCALE GENOMIC DNA]</scope>
    <source>
        <strain evidence="3">s-11</strain>
    </source>
</reference>
<keyword evidence="3" id="KW-1185">Reference proteome</keyword>
<dbReference type="EMBL" id="JACEIP010000034">
    <property type="protein sequence ID" value="MBA4544303.1"/>
    <property type="molecule type" value="Genomic_DNA"/>
</dbReference>
<dbReference type="Proteomes" id="UP000530514">
    <property type="component" value="Unassembled WGS sequence"/>
</dbReference>
<evidence type="ECO:0000313" key="2">
    <source>
        <dbReference type="EMBL" id="MBA4544303.1"/>
    </source>
</evidence>
<feature type="compositionally biased region" description="Basic and acidic residues" evidence="1">
    <location>
        <begin position="34"/>
        <end position="58"/>
    </location>
</feature>
<proteinExistence type="predicted"/>
<gene>
    <name evidence="2" type="ORF">H1164_15735</name>
</gene>
<feature type="region of interest" description="Disordered" evidence="1">
    <location>
        <begin position="25"/>
        <end position="66"/>
    </location>
</feature>
<protein>
    <submittedName>
        <fullName evidence="2">Uncharacterized protein</fullName>
    </submittedName>
</protein>
<accession>A0A7W2AJW8</accession>
<sequence length="66" mass="7401">MPRKKKPDGPIPPSVPLFRELENMNRTAKPTAPHKADRTAKPTVKEKLPPKALERANEESFAIKTV</sequence>
<dbReference type="AlphaFoldDB" id="A0A7W2AJW8"/>
<comment type="caution">
    <text evidence="2">The sequence shown here is derived from an EMBL/GenBank/DDBJ whole genome shotgun (WGS) entry which is preliminary data.</text>
</comment>
<evidence type="ECO:0000256" key="1">
    <source>
        <dbReference type="SAM" id="MobiDB-lite"/>
    </source>
</evidence>
<organism evidence="2 3">
    <name type="scientific">Thermoactinomyces daqus</name>
    <dbReference type="NCBI Taxonomy" id="1329516"/>
    <lineage>
        <taxon>Bacteria</taxon>
        <taxon>Bacillati</taxon>
        <taxon>Bacillota</taxon>
        <taxon>Bacilli</taxon>
        <taxon>Bacillales</taxon>
        <taxon>Thermoactinomycetaceae</taxon>
        <taxon>Thermoactinomyces</taxon>
    </lineage>
</organism>
<dbReference type="RefSeq" id="WP_033099948.1">
    <property type="nucleotide sequence ID" value="NZ_JACEIP010000034.1"/>
</dbReference>
<evidence type="ECO:0000313" key="3">
    <source>
        <dbReference type="Proteomes" id="UP000530514"/>
    </source>
</evidence>